<evidence type="ECO:0000256" key="3">
    <source>
        <dbReference type="ARBA" id="ARBA00023163"/>
    </source>
</evidence>
<dbReference type="GO" id="GO:0000976">
    <property type="term" value="F:transcription cis-regulatory region binding"/>
    <property type="evidence" value="ECO:0007669"/>
    <property type="project" value="TreeGrafter"/>
</dbReference>
<keyword evidence="7" id="KW-1185">Reference proteome</keyword>
<name>A0A375I3H8_9ACTN</name>
<dbReference type="RefSeq" id="WP_119715750.1">
    <property type="nucleotide sequence ID" value="NZ_OMOH01000005.1"/>
</dbReference>
<keyword evidence="1" id="KW-0805">Transcription regulation</keyword>
<proteinExistence type="predicted"/>
<dbReference type="PROSITE" id="PS50977">
    <property type="entry name" value="HTH_TETR_2"/>
    <property type="match status" value="1"/>
</dbReference>
<dbReference type="SUPFAM" id="SSF46689">
    <property type="entry name" value="Homeodomain-like"/>
    <property type="match status" value="1"/>
</dbReference>
<dbReference type="GO" id="GO:0003700">
    <property type="term" value="F:DNA-binding transcription factor activity"/>
    <property type="evidence" value="ECO:0007669"/>
    <property type="project" value="TreeGrafter"/>
</dbReference>
<evidence type="ECO:0000256" key="4">
    <source>
        <dbReference type="PROSITE-ProRule" id="PRU00335"/>
    </source>
</evidence>
<dbReference type="Pfam" id="PF21597">
    <property type="entry name" value="TetR_C_43"/>
    <property type="match status" value="1"/>
</dbReference>
<feature type="DNA-binding region" description="H-T-H motif" evidence="4">
    <location>
        <begin position="36"/>
        <end position="55"/>
    </location>
</feature>
<dbReference type="Proteomes" id="UP000265962">
    <property type="component" value="Unassembled WGS sequence"/>
</dbReference>
<dbReference type="InterPro" id="IPR050109">
    <property type="entry name" value="HTH-type_TetR-like_transc_reg"/>
</dbReference>
<dbReference type="InterPro" id="IPR009057">
    <property type="entry name" value="Homeodomain-like_sf"/>
</dbReference>
<dbReference type="OrthoDB" id="3192968at2"/>
<organism evidence="6 7">
    <name type="scientific">Propionibacterium ruminifibrarum</name>
    <dbReference type="NCBI Taxonomy" id="1962131"/>
    <lineage>
        <taxon>Bacteria</taxon>
        <taxon>Bacillati</taxon>
        <taxon>Actinomycetota</taxon>
        <taxon>Actinomycetes</taxon>
        <taxon>Propionibacteriales</taxon>
        <taxon>Propionibacteriaceae</taxon>
        <taxon>Propionibacterium</taxon>
    </lineage>
</organism>
<keyword evidence="3" id="KW-0804">Transcription</keyword>
<dbReference type="Gene3D" id="1.10.357.10">
    <property type="entry name" value="Tetracycline Repressor, domain 2"/>
    <property type="match status" value="1"/>
</dbReference>
<dbReference type="PRINTS" id="PR00455">
    <property type="entry name" value="HTHTETR"/>
</dbReference>
<evidence type="ECO:0000259" key="5">
    <source>
        <dbReference type="PROSITE" id="PS50977"/>
    </source>
</evidence>
<feature type="domain" description="HTH tetR-type" evidence="5">
    <location>
        <begin position="14"/>
        <end position="73"/>
    </location>
</feature>
<protein>
    <submittedName>
        <fullName evidence="6">DNA-binding HTH domain, TetR-type</fullName>
    </submittedName>
</protein>
<dbReference type="AlphaFoldDB" id="A0A375I3H8"/>
<keyword evidence="2 4" id="KW-0238">DNA-binding</keyword>
<evidence type="ECO:0000256" key="1">
    <source>
        <dbReference type="ARBA" id="ARBA00023015"/>
    </source>
</evidence>
<dbReference type="Pfam" id="PF00440">
    <property type="entry name" value="TetR_N"/>
    <property type="match status" value="1"/>
</dbReference>
<dbReference type="PANTHER" id="PTHR30055:SF234">
    <property type="entry name" value="HTH-TYPE TRANSCRIPTIONAL REGULATOR BETI"/>
    <property type="match status" value="1"/>
</dbReference>
<evidence type="ECO:0000313" key="6">
    <source>
        <dbReference type="EMBL" id="SPF68600.1"/>
    </source>
</evidence>
<gene>
    <name evidence="6" type="ORF">PROPJV5_1582</name>
</gene>
<evidence type="ECO:0000313" key="7">
    <source>
        <dbReference type="Proteomes" id="UP000265962"/>
    </source>
</evidence>
<dbReference type="InterPro" id="IPR049445">
    <property type="entry name" value="TetR_SbtR-like_C"/>
</dbReference>
<reference evidence="7" key="1">
    <citation type="submission" date="2018-02" db="EMBL/GenBank/DDBJ databases">
        <authorList>
            <person name="Hornung B."/>
        </authorList>
    </citation>
    <scope>NUCLEOTIDE SEQUENCE [LARGE SCALE GENOMIC DNA]</scope>
</reference>
<dbReference type="EMBL" id="OMOH01000005">
    <property type="protein sequence ID" value="SPF68600.1"/>
    <property type="molecule type" value="Genomic_DNA"/>
</dbReference>
<dbReference type="InterPro" id="IPR001647">
    <property type="entry name" value="HTH_TetR"/>
</dbReference>
<dbReference type="PANTHER" id="PTHR30055">
    <property type="entry name" value="HTH-TYPE TRANSCRIPTIONAL REGULATOR RUTR"/>
    <property type="match status" value="1"/>
</dbReference>
<accession>A0A375I3H8</accession>
<sequence>MSAARTRAPRRDAQRNRARIIDVAEQAFAAEGLDVPLDSVAKRAGVGAGTLYRHFPTREDLVAAVLEGRQPDLDRERAGIEAERLEPDAALDRWLAVLVSWMRAYNGLPGSLRAAVDARSTPLGMTCETVIAVTDHFLGAAQRAGAARPDVQGLDLFLGALGTAWASTASSPGTEPPDGRTGDDLLRLLRCGWAVGRPG</sequence>
<evidence type="ECO:0000256" key="2">
    <source>
        <dbReference type="ARBA" id="ARBA00023125"/>
    </source>
</evidence>